<dbReference type="AlphaFoldDB" id="A0A916Z9L4"/>
<dbReference type="Gene3D" id="2.130.10.10">
    <property type="entry name" value="YVTN repeat-like/Quinoprotein amine dehydrogenase"/>
    <property type="match status" value="2"/>
</dbReference>
<reference evidence="2" key="2">
    <citation type="submission" date="2020-09" db="EMBL/GenBank/DDBJ databases">
        <authorList>
            <person name="Sun Q."/>
            <person name="Zhou Y."/>
        </authorList>
    </citation>
    <scope>NUCLEOTIDE SEQUENCE</scope>
    <source>
        <strain evidence="2">CGMCC 1.15178</strain>
    </source>
</reference>
<comment type="caution">
    <text evidence="2">The sequence shown here is derived from an EMBL/GenBank/DDBJ whole genome shotgun (WGS) entry which is preliminary data.</text>
</comment>
<sequence>MNRVKGIAKTLTASLLCSLFATLVWITPAFAADLLIPNYSFESGTTSWTQKYGTGGISSSTTQTYTGTKSLKIVDTTSSDAVGTESDYLPALAGTTYVSYARAYIDSGAADLYVRFWNSSKSYLGAAYSTKSTPVSDWTYLKTTGVAPAGTAYVTVLLYSGGANVGTTYWDDVFVTKSLMNVGTQITSSSIHSATFGKDGSNNDTIYAVVDGATGIDARLASINVDTLSTSTYALSGAAGGWAVTKATDGKIYAGTYNNGKLFQYTPGASSVVDLGQAGGQPFLWSLAPGPSGSVFIGSFPNSKLMKYTPESGFTQLGSSPLVGSEQYVRSVAYDPTNNIVYAGVGSHAHLIKYNVSTGVSTSVLPASYSSEQFVYNLDIEGGKLFARVLPSYKTIVFDITGGVVTKEAEIDKVTSSLVSEVSGGLVYFVKDNVLHTYNIASKTYTSLGVSFLNAQDFKLIQLADQTNYPGYTLVGIANNLGKIQVAKYNIQNGTVTNAYVSGVSATPTILQNLVKGPDNKIYTGGFLTGGTGIYTSMRSDEITIERGVGQSESMAFLNGKLYTGVYPEAFIYEYDPANPWSIGSNPVKLFDLKADKQDRPGTMVSAEGKLFIGSVPSYGELGGALTIYDPSTGTYTVNRNIVYHQSIIALAYKSGYIYGGTSISGGLGVAPSETSAKLLKYNISTGTSTAINLPVSGLAAITAVTVGPDNNIWMMAEGYLFIYNPTTGTFVYNSNIFPTVTYGPTASSGIVLDASLVNGKDGYVYGVIKGTYFFKIHPTTKAVTTIESTANSKVRLIEDEFRNLYYISGTDIFRYAF</sequence>
<feature type="signal peptide" evidence="1">
    <location>
        <begin position="1"/>
        <end position="31"/>
    </location>
</feature>
<name>A0A916Z9L4_9BACL</name>
<keyword evidence="3" id="KW-1185">Reference proteome</keyword>
<dbReference type="InterPro" id="IPR015943">
    <property type="entry name" value="WD40/YVTN_repeat-like_dom_sf"/>
</dbReference>
<feature type="chain" id="PRO_5037528963" description="CBM-cenC domain-containing protein" evidence="1">
    <location>
        <begin position="32"/>
        <end position="818"/>
    </location>
</feature>
<evidence type="ECO:0000313" key="2">
    <source>
        <dbReference type="EMBL" id="GGD82545.1"/>
    </source>
</evidence>
<dbReference type="RefSeq" id="WP_188995271.1">
    <property type="nucleotide sequence ID" value="NZ_BMHP01000003.1"/>
</dbReference>
<organism evidence="2 3">
    <name type="scientific">Paenibacillus nasutitermitis</name>
    <dbReference type="NCBI Taxonomy" id="1652958"/>
    <lineage>
        <taxon>Bacteria</taxon>
        <taxon>Bacillati</taxon>
        <taxon>Bacillota</taxon>
        <taxon>Bacilli</taxon>
        <taxon>Bacillales</taxon>
        <taxon>Paenibacillaceae</taxon>
        <taxon>Paenibacillus</taxon>
    </lineage>
</organism>
<dbReference type="SUPFAM" id="SSF63829">
    <property type="entry name" value="Calcium-dependent phosphotriesterase"/>
    <property type="match status" value="1"/>
</dbReference>
<keyword evidence="1" id="KW-0732">Signal</keyword>
<dbReference type="SUPFAM" id="SSF101898">
    <property type="entry name" value="NHL repeat"/>
    <property type="match status" value="1"/>
</dbReference>
<evidence type="ECO:0000256" key="1">
    <source>
        <dbReference type="SAM" id="SignalP"/>
    </source>
</evidence>
<dbReference type="InterPro" id="IPR008979">
    <property type="entry name" value="Galactose-bd-like_sf"/>
</dbReference>
<proteinExistence type="predicted"/>
<dbReference type="Proteomes" id="UP000612456">
    <property type="component" value="Unassembled WGS sequence"/>
</dbReference>
<dbReference type="EMBL" id="BMHP01000003">
    <property type="protein sequence ID" value="GGD82545.1"/>
    <property type="molecule type" value="Genomic_DNA"/>
</dbReference>
<accession>A0A916Z9L4</accession>
<dbReference type="SUPFAM" id="SSF49785">
    <property type="entry name" value="Galactose-binding domain-like"/>
    <property type="match status" value="1"/>
</dbReference>
<evidence type="ECO:0008006" key="4">
    <source>
        <dbReference type="Google" id="ProtNLM"/>
    </source>
</evidence>
<evidence type="ECO:0000313" key="3">
    <source>
        <dbReference type="Proteomes" id="UP000612456"/>
    </source>
</evidence>
<reference evidence="2" key="1">
    <citation type="journal article" date="2014" name="Int. J. Syst. Evol. Microbiol.">
        <title>Complete genome sequence of Corynebacterium casei LMG S-19264T (=DSM 44701T), isolated from a smear-ripened cheese.</title>
        <authorList>
            <consortium name="US DOE Joint Genome Institute (JGI-PGF)"/>
            <person name="Walter F."/>
            <person name="Albersmeier A."/>
            <person name="Kalinowski J."/>
            <person name="Ruckert C."/>
        </authorList>
    </citation>
    <scope>NUCLEOTIDE SEQUENCE</scope>
    <source>
        <strain evidence="2">CGMCC 1.15178</strain>
    </source>
</reference>
<protein>
    <recommendedName>
        <fullName evidence="4">CBM-cenC domain-containing protein</fullName>
    </recommendedName>
</protein>
<dbReference type="Gene3D" id="2.60.120.260">
    <property type="entry name" value="Galactose-binding domain-like"/>
    <property type="match status" value="1"/>
</dbReference>
<gene>
    <name evidence="2" type="ORF">GCM10010911_45870</name>
</gene>